<dbReference type="AlphaFoldDB" id="A0A8B7Z5N8"/>
<feature type="compositionally biased region" description="Basic and acidic residues" evidence="1">
    <location>
        <begin position="199"/>
        <end position="212"/>
    </location>
</feature>
<feature type="chain" id="PRO_5033989412" evidence="3">
    <location>
        <begin position="26"/>
        <end position="360"/>
    </location>
</feature>
<feature type="region of interest" description="Disordered" evidence="1">
    <location>
        <begin position="199"/>
        <end position="229"/>
    </location>
</feature>
<sequence length="360" mass="39720">MRFTFVRWCAILVSIDTAQIWVVEAASVLDETCFRCDEIAPCLEPQYICNSVPECANGRDEQTTEGGGCYTATDDSKSKDSHLSPLIYALAGFITLETLAILATVMYLLKVRCCQFECKRESREKPECIRSTRSNGPVKPSRSQRHAGREPHFYTKPRDAVRPARPLSELPILGINGRPVFESIGPPTVQTALRGHRCDSMNKLRPDSDRPIIDSPSRLPFQSSGPMDIPPIKTVTGRSTDEHNLKKGQLCREIDGKMPPQTISAISGYCNRSSSGSEHRPVVHHHHTTVNHLTLIVPGQTEAPGRLLGAAAARTATITEITDDQPWTSDGRTASGSGRQLVPMHRSRKGNSMYDVGNLY</sequence>
<dbReference type="OrthoDB" id="10489842at2759"/>
<dbReference type="OMA" id="PECANGR"/>
<feature type="signal peptide" evidence="3">
    <location>
        <begin position="1"/>
        <end position="25"/>
    </location>
</feature>
<feature type="transmembrane region" description="Helical" evidence="2">
    <location>
        <begin position="86"/>
        <end position="109"/>
    </location>
</feature>
<dbReference type="Proteomes" id="UP000694845">
    <property type="component" value="Unplaced"/>
</dbReference>
<name>A0A8B7Z5N8_ACAPL</name>
<evidence type="ECO:0000256" key="2">
    <source>
        <dbReference type="SAM" id="Phobius"/>
    </source>
</evidence>
<keyword evidence="3" id="KW-0732">Signal</keyword>
<dbReference type="GeneID" id="110984773"/>
<protein>
    <submittedName>
        <fullName evidence="5">Uncharacterized protein LOC110984773</fullName>
    </submittedName>
</protein>
<keyword evidence="2" id="KW-0472">Membrane</keyword>
<proteinExistence type="predicted"/>
<accession>A0A8B7Z5N8</accession>
<evidence type="ECO:0000313" key="5">
    <source>
        <dbReference type="RefSeq" id="XP_022100948.1"/>
    </source>
</evidence>
<evidence type="ECO:0000313" key="4">
    <source>
        <dbReference type="Proteomes" id="UP000694845"/>
    </source>
</evidence>
<keyword evidence="4" id="KW-1185">Reference proteome</keyword>
<organism evidence="4 5">
    <name type="scientific">Acanthaster planci</name>
    <name type="common">Crown-of-thorns starfish</name>
    <dbReference type="NCBI Taxonomy" id="133434"/>
    <lineage>
        <taxon>Eukaryota</taxon>
        <taxon>Metazoa</taxon>
        <taxon>Echinodermata</taxon>
        <taxon>Eleutherozoa</taxon>
        <taxon>Asterozoa</taxon>
        <taxon>Asteroidea</taxon>
        <taxon>Valvatacea</taxon>
        <taxon>Valvatida</taxon>
        <taxon>Acanthasteridae</taxon>
        <taxon>Acanthaster</taxon>
    </lineage>
</organism>
<dbReference type="KEGG" id="aplc:110984773"/>
<gene>
    <name evidence="5" type="primary">LOC110984773</name>
</gene>
<keyword evidence="2" id="KW-1133">Transmembrane helix</keyword>
<feature type="compositionally biased region" description="Polar residues" evidence="1">
    <location>
        <begin position="325"/>
        <end position="338"/>
    </location>
</feature>
<reference evidence="5" key="1">
    <citation type="submission" date="2025-08" db="UniProtKB">
        <authorList>
            <consortium name="RefSeq"/>
        </authorList>
    </citation>
    <scope>IDENTIFICATION</scope>
</reference>
<dbReference type="RefSeq" id="XP_022100948.1">
    <property type="nucleotide sequence ID" value="XM_022245256.1"/>
</dbReference>
<evidence type="ECO:0000256" key="3">
    <source>
        <dbReference type="SAM" id="SignalP"/>
    </source>
</evidence>
<feature type="region of interest" description="Disordered" evidence="1">
    <location>
        <begin position="127"/>
        <end position="151"/>
    </location>
</feature>
<evidence type="ECO:0000256" key="1">
    <source>
        <dbReference type="SAM" id="MobiDB-lite"/>
    </source>
</evidence>
<feature type="region of interest" description="Disordered" evidence="1">
    <location>
        <begin position="324"/>
        <end position="360"/>
    </location>
</feature>
<keyword evidence="2" id="KW-0812">Transmembrane</keyword>